<sequence>MAVMSLGSKFVLSTFSLKSNRFCMSGPFVASSCTFSLFDMVVISSCGYMFFAVGNIPIEPRAIFLYFLVLYAAQLHQASPFYALKTRFPGVPRRIVPSCQMRPTVHLHCLSSPLWPYHV</sequence>
<reference evidence="2" key="1">
    <citation type="journal article" date="2014" name="BMC Genomics">
        <title>The Babesia bovis gene and promoter model: an update from full-length EST analysis.</title>
        <authorList>
            <person name="Yamagishi J."/>
            <person name="Wakaguri H."/>
            <person name="Yokoyama N."/>
            <person name="Yamashita R."/>
            <person name="Suzuki Y."/>
            <person name="Xuan X."/>
            <person name="Igarashi I."/>
        </authorList>
    </citation>
    <scope>NUCLEOTIDE SEQUENCE</scope>
    <source>
        <strain evidence="2">Texas</strain>
    </source>
</reference>
<proteinExistence type="evidence at transcript level"/>
<feature type="transmembrane region" description="Helical" evidence="1">
    <location>
        <begin position="63"/>
        <end position="84"/>
    </location>
</feature>
<protein>
    <submittedName>
        <fullName evidence="2">Uncharacterized protein</fullName>
    </submittedName>
</protein>
<feature type="transmembrane region" description="Helical" evidence="1">
    <location>
        <begin position="28"/>
        <end position="51"/>
    </location>
</feature>
<dbReference type="EMBL" id="AK440478">
    <property type="protein sequence ID" value="BAN64272.1"/>
    <property type="molecule type" value="mRNA"/>
</dbReference>
<evidence type="ECO:0000256" key="1">
    <source>
        <dbReference type="SAM" id="Phobius"/>
    </source>
</evidence>
<organism evidence="2">
    <name type="scientific">Babesia bovis</name>
    <dbReference type="NCBI Taxonomy" id="5865"/>
    <lineage>
        <taxon>Eukaryota</taxon>
        <taxon>Sar</taxon>
        <taxon>Alveolata</taxon>
        <taxon>Apicomplexa</taxon>
        <taxon>Aconoidasida</taxon>
        <taxon>Piroplasmida</taxon>
        <taxon>Babesiidae</taxon>
        <taxon>Babesia</taxon>
    </lineage>
</organism>
<evidence type="ECO:0000313" key="2">
    <source>
        <dbReference type="EMBL" id="BAN64272.1"/>
    </source>
</evidence>
<keyword evidence="1" id="KW-1133">Transmembrane helix</keyword>
<dbReference type="AlphaFoldDB" id="S6BKA8"/>
<accession>S6BKA8</accession>
<keyword evidence="1" id="KW-0472">Membrane</keyword>
<name>S6BKA8_BABBO</name>
<keyword evidence="1" id="KW-0812">Transmembrane</keyword>